<accession>A0A383E4T1</accession>
<organism evidence="3">
    <name type="scientific">marine metagenome</name>
    <dbReference type="NCBI Taxonomy" id="408172"/>
    <lineage>
        <taxon>unclassified sequences</taxon>
        <taxon>metagenomes</taxon>
        <taxon>ecological metagenomes</taxon>
    </lineage>
</organism>
<sequence length="156" mass="17199">MDYKNPFLMGFCAPMYLAAATVAITNDFLMAVMFILGTLGILGAYVTEFPIFPTLYQNEMLHKTAISSLLGMGIGMMIGLAIADGSDAEGTTAISTQAKFMLTWGVMSLPAYPLMVFLVSKVNKRNLEEEQRIREQKKKERKEKGGGPPIMDRDGF</sequence>
<feature type="region of interest" description="Disordered" evidence="1">
    <location>
        <begin position="130"/>
        <end position="156"/>
    </location>
</feature>
<feature type="transmembrane region" description="Helical" evidence="2">
    <location>
        <begin position="7"/>
        <end position="25"/>
    </location>
</feature>
<dbReference type="EMBL" id="UINC01222701">
    <property type="protein sequence ID" value="SVE51599.1"/>
    <property type="molecule type" value="Genomic_DNA"/>
</dbReference>
<proteinExistence type="predicted"/>
<keyword evidence="2" id="KW-0472">Membrane</keyword>
<evidence type="ECO:0000256" key="1">
    <source>
        <dbReference type="SAM" id="MobiDB-lite"/>
    </source>
</evidence>
<dbReference type="SUPFAM" id="SSF103473">
    <property type="entry name" value="MFS general substrate transporter"/>
    <property type="match status" value="1"/>
</dbReference>
<gene>
    <name evidence="3" type="ORF">METZ01_LOCUS504453</name>
</gene>
<evidence type="ECO:0000313" key="3">
    <source>
        <dbReference type="EMBL" id="SVE51599.1"/>
    </source>
</evidence>
<feature type="transmembrane region" description="Helical" evidence="2">
    <location>
        <begin position="102"/>
        <end position="119"/>
    </location>
</feature>
<feature type="transmembrane region" description="Helical" evidence="2">
    <location>
        <begin position="31"/>
        <end position="52"/>
    </location>
</feature>
<name>A0A383E4T1_9ZZZZ</name>
<keyword evidence="2" id="KW-0812">Transmembrane</keyword>
<protein>
    <submittedName>
        <fullName evidence="3">Uncharacterized protein</fullName>
    </submittedName>
</protein>
<evidence type="ECO:0000256" key="2">
    <source>
        <dbReference type="SAM" id="Phobius"/>
    </source>
</evidence>
<reference evidence="3" key="1">
    <citation type="submission" date="2018-05" db="EMBL/GenBank/DDBJ databases">
        <authorList>
            <person name="Lanie J.A."/>
            <person name="Ng W.-L."/>
            <person name="Kazmierczak K.M."/>
            <person name="Andrzejewski T.M."/>
            <person name="Davidsen T.M."/>
            <person name="Wayne K.J."/>
            <person name="Tettelin H."/>
            <person name="Glass J.I."/>
            <person name="Rusch D."/>
            <person name="Podicherti R."/>
            <person name="Tsui H.-C.T."/>
            <person name="Winkler M.E."/>
        </authorList>
    </citation>
    <scope>NUCLEOTIDE SEQUENCE</scope>
</reference>
<keyword evidence="2" id="KW-1133">Transmembrane helix</keyword>
<dbReference type="AlphaFoldDB" id="A0A383E4T1"/>
<feature type="transmembrane region" description="Helical" evidence="2">
    <location>
        <begin position="64"/>
        <end position="82"/>
    </location>
</feature>
<dbReference type="InterPro" id="IPR036259">
    <property type="entry name" value="MFS_trans_sf"/>
</dbReference>